<dbReference type="InterPro" id="IPR025113">
    <property type="entry name" value="TRL-like"/>
</dbReference>
<proteinExistence type="predicted"/>
<feature type="chain" id="PRO_5017325716" description="TRL-like family protein" evidence="1">
    <location>
        <begin position="28"/>
        <end position="120"/>
    </location>
</feature>
<dbReference type="EMBL" id="QHCT01000003">
    <property type="protein sequence ID" value="RHX90028.1"/>
    <property type="molecule type" value="Genomic_DNA"/>
</dbReference>
<comment type="caution">
    <text evidence="2">The sequence shown here is derived from an EMBL/GenBank/DDBJ whole genome shotgun (WGS) entry which is preliminary data.</text>
</comment>
<evidence type="ECO:0008006" key="4">
    <source>
        <dbReference type="Google" id="ProtNLM"/>
    </source>
</evidence>
<dbReference type="AlphaFoldDB" id="A0A396Z8R8"/>
<evidence type="ECO:0000256" key="1">
    <source>
        <dbReference type="SAM" id="SignalP"/>
    </source>
</evidence>
<evidence type="ECO:0000313" key="2">
    <source>
        <dbReference type="EMBL" id="RHX90028.1"/>
    </source>
</evidence>
<organism evidence="2 3">
    <name type="scientific">Leptospira stimsonii</name>
    <dbReference type="NCBI Taxonomy" id="2202203"/>
    <lineage>
        <taxon>Bacteria</taxon>
        <taxon>Pseudomonadati</taxon>
        <taxon>Spirochaetota</taxon>
        <taxon>Spirochaetia</taxon>
        <taxon>Leptospirales</taxon>
        <taxon>Leptospiraceae</taxon>
        <taxon>Leptospira</taxon>
    </lineage>
</organism>
<dbReference type="Proteomes" id="UP000265798">
    <property type="component" value="Unassembled WGS sequence"/>
</dbReference>
<dbReference type="OrthoDB" id="337092at2"/>
<name>A0A396Z8R8_9LEPT</name>
<protein>
    <recommendedName>
        <fullName evidence="4">TRL-like family protein</fullName>
    </recommendedName>
</protein>
<sequence length="120" mass="13437">MNLNNKKSRILYSCFAFFLLQYSNCTATSEPALLFSYNAQHLLSKSNGTLISSARVLKKGESCAYAISFFHYNTAYRGPKNSVAEIAKDFGIEKIAVVDYSSFSFLGPIFYKNCVVVWGE</sequence>
<gene>
    <name evidence="2" type="ORF">DLM75_13950</name>
</gene>
<accession>A0A396Z8R8</accession>
<evidence type="ECO:0000313" key="3">
    <source>
        <dbReference type="Proteomes" id="UP000265798"/>
    </source>
</evidence>
<dbReference type="Pfam" id="PF13146">
    <property type="entry name" value="TRL"/>
    <property type="match status" value="1"/>
</dbReference>
<reference evidence="3" key="1">
    <citation type="submission" date="2018-05" db="EMBL/GenBank/DDBJ databases">
        <title>Leptospira yasudae sp. nov. and Leptospira stimsonii sp. nov., two pathogenic species of the genus Leptospira isolated from environmental sources.</title>
        <authorList>
            <person name="Casanovas-Massana A."/>
            <person name="Hamond C."/>
            <person name="Santos L.A."/>
            <person name="Hacker K.P."/>
            <person name="Balassiano I."/>
            <person name="Medeiros M.A."/>
            <person name="Reis M.G."/>
            <person name="Ko A.I."/>
            <person name="Wunder E.A."/>
        </authorList>
    </citation>
    <scope>NUCLEOTIDE SEQUENCE [LARGE SCALE GENOMIC DNA]</scope>
    <source>
        <strain evidence="3">Yale</strain>
    </source>
</reference>
<feature type="signal peptide" evidence="1">
    <location>
        <begin position="1"/>
        <end position="27"/>
    </location>
</feature>
<dbReference type="RefSeq" id="WP_118969088.1">
    <property type="nucleotide sequence ID" value="NZ_QHCT01000003.1"/>
</dbReference>
<keyword evidence="1" id="KW-0732">Signal</keyword>